<dbReference type="CDD" id="cd03224">
    <property type="entry name" value="ABC_TM1139_LivF_branched"/>
    <property type="match status" value="1"/>
</dbReference>
<dbReference type="PANTHER" id="PTHR43820:SF4">
    <property type="entry name" value="HIGH-AFFINITY BRANCHED-CHAIN AMINO ACID TRANSPORT ATP-BINDING PROTEIN LIVF"/>
    <property type="match status" value="1"/>
</dbReference>
<evidence type="ECO:0000256" key="1">
    <source>
        <dbReference type="ARBA" id="ARBA00005417"/>
    </source>
</evidence>
<name>A0A512NAD7_9HYPH</name>
<dbReference type="Gene3D" id="3.40.50.300">
    <property type="entry name" value="P-loop containing nucleotide triphosphate hydrolases"/>
    <property type="match status" value="1"/>
</dbReference>
<dbReference type="PROSITE" id="PS50893">
    <property type="entry name" value="ABC_TRANSPORTER_2"/>
    <property type="match status" value="1"/>
</dbReference>
<evidence type="ECO:0000256" key="4">
    <source>
        <dbReference type="ARBA" id="ARBA00022840"/>
    </source>
</evidence>
<dbReference type="RefSeq" id="WP_147150002.1">
    <property type="nucleotide sequence ID" value="NZ_BKAJ01000048.1"/>
</dbReference>
<dbReference type="InterPro" id="IPR052156">
    <property type="entry name" value="BCAA_Transport_ATP-bd_LivF"/>
</dbReference>
<evidence type="ECO:0000313" key="7">
    <source>
        <dbReference type="EMBL" id="GEP55923.1"/>
    </source>
</evidence>
<keyword evidence="5" id="KW-0029">Amino-acid transport</keyword>
<dbReference type="SUPFAM" id="SSF52540">
    <property type="entry name" value="P-loop containing nucleoside triphosphate hydrolases"/>
    <property type="match status" value="1"/>
</dbReference>
<dbReference type="GO" id="GO:0016887">
    <property type="term" value="F:ATP hydrolysis activity"/>
    <property type="evidence" value="ECO:0007669"/>
    <property type="project" value="InterPro"/>
</dbReference>
<dbReference type="Proteomes" id="UP000321058">
    <property type="component" value="Unassembled WGS sequence"/>
</dbReference>
<dbReference type="InterPro" id="IPR003439">
    <property type="entry name" value="ABC_transporter-like_ATP-bd"/>
</dbReference>
<evidence type="ECO:0000313" key="8">
    <source>
        <dbReference type="Proteomes" id="UP000321058"/>
    </source>
</evidence>
<dbReference type="InterPro" id="IPR017871">
    <property type="entry name" value="ABC_transporter-like_CS"/>
</dbReference>
<dbReference type="GO" id="GO:0015658">
    <property type="term" value="F:branched-chain amino acid transmembrane transporter activity"/>
    <property type="evidence" value="ECO:0007669"/>
    <property type="project" value="TreeGrafter"/>
</dbReference>
<dbReference type="AlphaFoldDB" id="A0A512NAD7"/>
<dbReference type="GO" id="GO:0005524">
    <property type="term" value="F:ATP binding"/>
    <property type="evidence" value="ECO:0007669"/>
    <property type="project" value="UniProtKB-KW"/>
</dbReference>
<keyword evidence="4 7" id="KW-0067">ATP-binding</keyword>
<evidence type="ECO:0000259" key="6">
    <source>
        <dbReference type="PROSITE" id="PS50893"/>
    </source>
</evidence>
<dbReference type="SMART" id="SM00382">
    <property type="entry name" value="AAA"/>
    <property type="match status" value="1"/>
</dbReference>
<sequence>MALLELQNLSCGYGEMLAVSNLSFTLAEGEILALLGPNGAGKTSTILTIMGHVQVKSGALLIDGRDATRLPALKRTEFGLALVPEGRRLFSDLTVSENLTVGGYSRSRNDEKRNLTRVFDLFPRLFERRTQLAASLSGGEQQMLAIGRALMSMPRLLLVDELSLGLMPKMVDLCLDALKRLNKEGLAILLVEQNTSRALDVADQVCVLASGRSVFTGPAEAARKDVDLLHSYTGAAA</sequence>
<dbReference type="PROSITE" id="PS00211">
    <property type="entry name" value="ABC_TRANSPORTER_1"/>
    <property type="match status" value="1"/>
</dbReference>
<keyword evidence="3" id="KW-0547">Nucleotide-binding</keyword>
<evidence type="ECO:0000256" key="2">
    <source>
        <dbReference type="ARBA" id="ARBA00022448"/>
    </source>
</evidence>
<protein>
    <submittedName>
        <fullName evidence="7">ABC transporter ATP-binding protein</fullName>
    </submittedName>
</protein>
<keyword evidence="8" id="KW-1185">Reference proteome</keyword>
<dbReference type="InterPro" id="IPR003593">
    <property type="entry name" value="AAA+_ATPase"/>
</dbReference>
<gene>
    <name evidence="7" type="ORF">RSO01_30890</name>
</gene>
<comment type="similarity">
    <text evidence="1">Belongs to the ABC transporter superfamily.</text>
</comment>
<feature type="domain" description="ABC transporter" evidence="6">
    <location>
        <begin position="4"/>
        <end position="235"/>
    </location>
</feature>
<proteinExistence type="inferred from homology"/>
<dbReference type="OrthoDB" id="9775250at2"/>
<evidence type="ECO:0000256" key="5">
    <source>
        <dbReference type="ARBA" id="ARBA00022970"/>
    </source>
</evidence>
<dbReference type="GO" id="GO:0015807">
    <property type="term" value="P:L-amino acid transport"/>
    <property type="evidence" value="ECO:0007669"/>
    <property type="project" value="TreeGrafter"/>
</dbReference>
<dbReference type="PANTHER" id="PTHR43820">
    <property type="entry name" value="HIGH-AFFINITY BRANCHED-CHAIN AMINO ACID TRANSPORT ATP-BINDING PROTEIN LIVF"/>
    <property type="match status" value="1"/>
</dbReference>
<dbReference type="EMBL" id="BKAJ01000048">
    <property type="protein sequence ID" value="GEP55923.1"/>
    <property type="molecule type" value="Genomic_DNA"/>
</dbReference>
<organism evidence="7 8">
    <name type="scientific">Reyranella soli</name>
    <dbReference type="NCBI Taxonomy" id="1230389"/>
    <lineage>
        <taxon>Bacteria</taxon>
        <taxon>Pseudomonadati</taxon>
        <taxon>Pseudomonadota</taxon>
        <taxon>Alphaproteobacteria</taxon>
        <taxon>Hyphomicrobiales</taxon>
        <taxon>Reyranellaceae</taxon>
        <taxon>Reyranella</taxon>
    </lineage>
</organism>
<evidence type="ECO:0000256" key="3">
    <source>
        <dbReference type="ARBA" id="ARBA00022741"/>
    </source>
</evidence>
<dbReference type="Pfam" id="PF00005">
    <property type="entry name" value="ABC_tran"/>
    <property type="match status" value="1"/>
</dbReference>
<comment type="caution">
    <text evidence="7">The sequence shown here is derived from an EMBL/GenBank/DDBJ whole genome shotgun (WGS) entry which is preliminary data.</text>
</comment>
<keyword evidence="2" id="KW-0813">Transport</keyword>
<dbReference type="InterPro" id="IPR027417">
    <property type="entry name" value="P-loop_NTPase"/>
</dbReference>
<accession>A0A512NAD7</accession>
<reference evidence="7 8" key="1">
    <citation type="submission" date="2019-07" db="EMBL/GenBank/DDBJ databases">
        <title>Whole genome shotgun sequence of Reyranella soli NBRC 108950.</title>
        <authorList>
            <person name="Hosoyama A."/>
            <person name="Uohara A."/>
            <person name="Ohji S."/>
            <person name="Ichikawa N."/>
        </authorList>
    </citation>
    <scope>NUCLEOTIDE SEQUENCE [LARGE SCALE GENOMIC DNA]</scope>
    <source>
        <strain evidence="7 8">NBRC 108950</strain>
    </source>
</reference>